<proteinExistence type="predicted"/>
<dbReference type="InterPro" id="IPR041492">
    <property type="entry name" value="HAD_2"/>
</dbReference>
<dbReference type="InterPro" id="IPR036412">
    <property type="entry name" value="HAD-like_sf"/>
</dbReference>
<dbReference type="OrthoDB" id="9797743at2"/>
<dbReference type="PANTHER" id="PTHR43481">
    <property type="entry name" value="FRUCTOSE-1-PHOSPHATE PHOSPHATASE"/>
    <property type="match status" value="1"/>
</dbReference>
<dbReference type="Gene3D" id="3.40.50.1000">
    <property type="entry name" value="HAD superfamily/HAD-like"/>
    <property type="match status" value="1"/>
</dbReference>
<dbReference type="InterPro" id="IPR051806">
    <property type="entry name" value="HAD-like_SPP"/>
</dbReference>
<reference evidence="1 2" key="1">
    <citation type="submission" date="2019-03" db="EMBL/GenBank/DDBJ databases">
        <title>Genomic Encyclopedia of Archaeal and Bacterial Type Strains, Phase II (KMG-II): from individual species to whole genera.</title>
        <authorList>
            <person name="Goeker M."/>
        </authorList>
    </citation>
    <scope>NUCLEOTIDE SEQUENCE [LARGE SCALE GENOMIC DNA]</scope>
    <source>
        <strain evidence="1 2">DSM 28353</strain>
    </source>
</reference>
<dbReference type="GO" id="GO:0050308">
    <property type="term" value="F:sugar-phosphatase activity"/>
    <property type="evidence" value="ECO:0007669"/>
    <property type="project" value="TreeGrafter"/>
</dbReference>
<keyword evidence="1" id="KW-0378">Hydrolase</keyword>
<dbReference type="Proteomes" id="UP000295292">
    <property type="component" value="Unassembled WGS sequence"/>
</dbReference>
<accession>A0A4V3DE52</accession>
<dbReference type="SUPFAM" id="SSF56784">
    <property type="entry name" value="HAD-like"/>
    <property type="match status" value="1"/>
</dbReference>
<evidence type="ECO:0000313" key="2">
    <source>
        <dbReference type="Proteomes" id="UP000295292"/>
    </source>
</evidence>
<dbReference type="PANTHER" id="PTHR43481:SF4">
    <property type="entry name" value="GLYCEROL-1-PHOSPHATE PHOSPHOHYDROLASE 1-RELATED"/>
    <property type="match status" value="1"/>
</dbReference>
<sequence length="203" mass="22298">MNELELEKYKRLMELSSTAKALLFDVDGTLANNIWAHKAAYVETAAEYGVQLNDVLIDETAGWPTVAVAEEITKRYQVEFDLQQFSKRKSTVFIEKYINDTQPISFVRQVLLDNVGVKKIGVVSGGTRSTLNITLDVIGVTGKYEVLVCAGDTEHGKPSPEPFLLCAQLLNIPPEDCFVFEDGDPGVTGAIAAGMGWVRVDLL</sequence>
<name>A0A4V3DE52_9SPHI</name>
<evidence type="ECO:0000313" key="1">
    <source>
        <dbReference type="EMBL" id="TDQ79669.1"/>
    </source>
</evidence>
<dbReference type="Gene3D" id="1.10.150.240">
    <property type="entry name" value="Putative phosphatase, domain 2"/>
    <property type="match status" value="1"/>
</dbReference>
<dbReference type="EMBL" id="SNYV01000011">
    <property type="protein sequence ID" value="TDQ79669.1"/>
    <property type="molecule type" value="Genomic_DNA"/>
</dbReference>
<dbReference type="SFLD" id="SFLDG01129">
    <property type="entry name" value="C1.5:_HAD__Beta-PGM__Phosphata"/>
    <property type="match status" value="1"/>
</dbReference>
<dbReference type="InterPro" id="IPR023198">
    <property type="entry name" value="PGP-like_dom2"/>
</dbReference>
<dbReference type="AlphaFoldDB" id="A0A4V3DE52"/>
<gene>
    <name evidence="1" type="ORF">CLV99_1116</name>
</gene>
<dbReference type="Pfam" id="PF13419">
    <property type="entry name" value="HAD_2"/>
    <property type="match status" value="1"/>
</dbReference>
<dbReference type="RefSeq" id="WP_133583442.1">
    <property type="nucleotide sequence ID" value="NZ_SNYV01000011.1"/>
</dbReference>
<dbReference type="InterPro" id="IPR006439">
    <property type="entry name" value="HAD-SF_hydro_IA"/>
</dbReference>
<dbReference type="InterPro" id="IPR023214">
    <property type="entry name" value="HAD_sf"/>
</dbReference>
<keyword evidence="2" id="KW-1185">Reference proteome</keyword>
<dbReference type="NCBIfam" id="TIGR01509">
    <property type="entry name" value="HAD-SF-IA-v3"/>
    <property type="match status" value="1"/>
</dbReference>
<dbReference type="SFLD" id="SFLDS00003">
    <property type="entry name" value="Haloacid_Dehalogenase"/>
    <property type="match status" value="1"/>
</dbReference>
<organism evidence="1 2">
    <name type="scientific">Sphingobacterium yanglingense</name>
    <dbReference type="NCBI Taxonomy" id="1437280"/>
    <lineage>
        <taxon>Bacteria</taxon>
        <taxon>Pseudomonadati</taxon>
        <taxon>Bacteroidota</taxon>
        <taxon>Sphingobacteriia</taxon>
        <taxon>Sphingobacteriales</taxon>
        <taxon>Sphingobacteriaceae</taxon>
        <taxon>Sphingobacterium</taxon>
    </lineage>
</organism>
<comment type="caution">
    <text evidence="1">The sequence shown here is derived from an EMBL/GenBank/DDBJ whole genome shotgun (WGS) entry which is preliminary data.</text>
</comment>
<protein>
    <submittedName>
        <fullName evidence="1">HAD superfamily hydrolase (TIGR01509 family)</fullName>
    </submittedName>
</protein>